<sequence>MSSSIAQSAIANLKEASLEDVLYIPSQQTYDAREGSYWSLTPRLSPWAIVQPRNAEEVSKAIKALVKTDGCKFAIRSGGHMSWNGAGNNIEEGVTIDLGLMAKTTYNPETKLASLQPGGRWTNVYADVEKHGVMVAGGREGLVGVGGLLTGGGLTFFTCRDGWGCDQVVNYEVVLADGSIVEANDTMNPDLFRVLKGGHNNFGIVTRFDMKIFAAKNVWDGSIVHSKAVTNEVIEAYVDFQTKLVDSPDSHVLAMWVYMPQTPEYFINVVVTSLDGVENTKPFQKLLTVPGQQNITSKTIASKVAEFLVPSGRFDSWLTVTFELDERIIKKAAVLFEGLMEELRKSIPDSNFSISMVFQPLLASWTQHSVAKGGNMLGLERIPENCVILIVAVEVETFELSTKVSTPALKAMFSEIGSYATSLEKNVDFLYLNYCGDSQDPLSTYGEENLKKMREASAKYDPTGVFQERVPGGFKISKVKI</sequence>
<gene>
    <name evidence="1" type="ORF">F4820DRAFT_465163</name>
</gene>
<reference evidence="1 2" key="1">
    <citation type="journal article" date="2022" name="New Phytol.">
        <title>Ecological generalism drives hyperdiversity of secondary metabolite gene clusters in xylarialean endophytes.</title>
        <authorList>
            <person name="Franco M.E.E."/>
            <person name="Wisecaver J.H."/>
            <person name="Arnold A.E."/>
            <person name="Ju Y.M."/>
            <person name="Slot J.C."/>
            <person name="Ahrendt S."/>
            <person name="Moore L.P."/>
            <person name="Eastman K.E."/>
            <person name="Scott K."/>
            <person name="Konkel Z."/>
            <person name="Mondo S.J."/>
            <person name="Kuo A."/>
            <person name="Hayes R.D."/>
            <person name="Haridas S."/>
            <person name="Andreopoulos B."/>
            <person name="Riley R."/>
            <person name="LaButti K."/>
            <person name="Pangilinan J."/>
            <person name="Lipzen A."/>
            <person name="Amirebrahimi M."/>
            <person name="Yan J."/>
            <person name="Adam C."/>
            <person name="Keymanesh K."/>
            <person name="Ng V."/>
            <person name="Louie K."/>
            <person name="Northen T."/>
            <person name="Drula E."/>
            <person name="Henrissat B."/>
            <person name="Hsieh H.M."/>
            <person name="Youens-Clark K."/>
            <person name="Lutzoni F."/>
            <person name="Miadlikowska J."/>
            <person name="Eastwood D.C."/>
            <person name="Hamelin R.C."/>
            <person name="Grigoriev I.V."/>
            <person name="U'Ren J.M."/>
        </authorList>
    </citation>
    <scope>NUCLEOTIDE SEQUENCE [LARGE SCALE GENOMIC DNA]</scope>
    <source>
        <strain evidence="1 2">CBS 119005</strain>
    </source>
</reference>
<proteinExistence type="predicted"/>
<evidence type="ECO:0000313" key="1">
    <source>
        <dbReference type="EMBL" id="KAI4860940.1"/>
    </source>
</evidence>
<dbReference type="Proteomes" id="UP001497700">
    <property type="component" value="Unassembled WGS sequence"/>
</dbReference>
<accession>A0ACB9YPI4</accession>
<name>A0ACB9YPI4_9PEZI</name>
<comment type="caution">
    <text evidence="1">The sequence shown here is derived from an EMBL/GenBank/DDBJ whole genome shotgun (WGS) entry which is preliminary data.</text>
</comment>
<organism evidence="1 2">
    <name type="scientific">Hypoxylon rubiginosum</name>
    <dbReference type="NCBI Taxonomy" id="110542"/>
    <lineage>
        <taxon>Eukaryota</taxon>
        <taxon>Fungi</taxon>
        <taxon>Dikarya</taxon>
        <taxon>Ascomycota</taxon>
        <taxon>Pezizomycotina</taxon>
        <taxon>Sordariomycetes</taxon>
        <taxon>Xylariomycetidae</taxon>
        <taxon>Xylariales</taxon>
        <taxon>Hypoxylaceae</taxon>
        <taxon>Hypoxylon</taxon>
    </lineage>
</organism>
<protein>
    <submittedName>
        <fullName evidence="1">FAD-binding domain-containing protein</fullName>
    </submittedName>
</protein>
<keyword evidence="2" id="KW-1185">Reference proteome</keyword>
<dbReference type="EMBL" id="MU393567">
    <property type="protein sequence ID" value="KAI4860940.1"/>
    <property type="molecule type" value="Genomic_DNA"/>
</dbReference>
<evidence type="ECO:0000313" key="2">
    <source>
        <dbReference type="Proteomes" id="UP001497700"/>
    </source>
</evidence>